<dbReference type="AlphaFoldDB" id="A0A830HWA0"/>
<evidence type="ECO:0000313" key="2">
    <source>
        <dbReference type="EMBL" id="GHP10050.1"/>
    </source>
</evidence>
<name>A0A830HWA0_9CHLO</name>
<keyword evidence="3" id="KW-1185">Reference proteome</keyword>
<organism evidence="2 3">
    <name type="scientific">Pycnococcus provasolii</name>
    <dbReference type="NCBI Taxonomy" id="41880"/>
    <lineage>
        <taxon>Eukaryota</taxon>
        <taxon>Viridiplantae</taxon>
        <taxon>Chlorophyta</taxon>
        <taxon>Pseudoscourfieldiophyceae</taxon>
        <taxon>Pseudoscourfieldiales</taxon>
        <taxon>Pycnococcaceae</taxon>
        <taxon>Pycnococcus</taxon>
    </lineage>
</organism>
<proteinExistence type="predicted"/>
<dbReference type="EMBL" id="BNJQ01000027">
    <property type="protein sequence ID" value="GHP10050.1"/>
    <property type="molecule type" value="Genomic_DNA"/>
</dbReference>
<gene>
    <name evidence="2" type="ORF">PPROV_000878300</name>
</gene>
<comment type="caution">
    <text evidence="2">The sequence shown here is derived from an EMBL/GenBank/DDBJ whole genome shotgun (WGS) entry which is preliminary data.</text>
</comment>
<protein>
    <submittedName>
        <fullName evidence="2">Uncharacterized protein</fullName>
    </submittedName>
</protein>
<evidence type="ECO:0000313" key="3">
    <source>
        <dbReference type="Proteomes" id="UP000660262"/>
    </source>
</evidence>
<feature type="region of interest" description="Disordered" evidence="1">
    <location>
        <begin position="537"/>
        <end position="562"/>
    </location>
</feature>
<feature type="region of interest" description="Disordered" evidence="1">
    <location>
        <begin position="588"/>
        <end position="624"/>
    </location>
</feature>
<sequence>MPSPPAAMLPPAASGSDLYGGRSFDPDACPNNQPAGTPLPLPWIVTARQPTPYFVPRPRVDVQAALNVDGVLIYLAMCHASAKSAIGGLRRALRDFVKWNPWDPDGHAIEDLSFEDLMSACTCTNGELSRPCSEYFSHLPVLFADDTSESTENPEELLEVVASLCGIHAEALSLAFEAAVKTHNSASSTAKRLVSGRAWPQALADARNATAQSKSPDPVVSAPRTLVYNELVSTDYIAILLQHPLTAEPVHRTLSEFLAAPSPGKGEMVTWDTLVAHLTKCGSSSGVNVLYVGSCEEHLHHLGVASSQDMEAAHDDAGDHADSNDGTFAFHAAWHEARDVDDVLDDILGFAVEEVDAEANGDFIADEVLISIVDGVCDDDSSMLRVDASPSTVIAAQAVQHILSTAVDTAVRQARRREAEEVAADILDLVIERVEIRKTYGLQCSIIDHEDVAALTLTQQRVEELETELETLRWPLRVLARTQATNPHVRPFLTAAGVTGVDEDLHLDAPRLSEGPRQMLQAQVRQEVRLEVESALRNTLRGDGGRAGGGRDNPSGSTESLQDMLQSEIRNAILPALRTSLAELGLVSPTTSQSKESPPAAAKIEAVQPATAEPAAQSQPLSRAELCRKHEEEVSSFLDHNCKHIGPRVFRCRCDGVTVSTLRLMRLHVERGHIIPPEIEDDEDDREDGEKTNHHAAVKVLDDKVEESSTSAVSKKKYQIAPTPKLPPPVLTSVSTAPIMGKAARRTDVSPPLRAMTPRAAVRSLPPLNGTTASLAVDPSSASTDWAGWRTPHPSPLPVHPLDGYADAHRMASRAMKESRMLAQALAHPSVPLDEPARELLADVAAAATRTSSVDDLRDFSSRLRYGVGHEGGGELTESASDVIRTVHDLGDVALGFMRRM</sequence>
<dbReference type="Proteomes" id="UP000660262">
    <property type="component" value="Unassembled WGS sequence"/>
</dbReference>
<accession>A0A830HWA0</accession>
<evidence type="ECO:0000256" key="1">
    <source>
        <dbReference type="SAM" id="MobiDB-lite"/>
    </source>
</evidence>
<reference evidence="2" key="1">
    <citation type="submission" date="2020-10" db="EMBL/GenBank/DDBJ databases">
        <title>Unveiling of a novel bifunctional photoreceptor, Dualchrome1, isolated from a cosmopolitan green alga.</title>
        <authorList>
            <person name="Suzuki S."/>
            <person name="Kawachi M."/>
        </authorList>
    </citation>
    <scope>NUCLEOTIDE SEQUENCE</scope>
    <source>
        <strain evidence="2">NIES 2893</strain>
    </source>
</reference>